<organism evidence="9 10">
    <name type="scientific">Corynebacterium bovis DSM 20582 = CIP 54.80</name>
    <dbReference type="NCBI Taxonomy" id="927655"/>
    <lineage>
        <taxon>Bacteria</taxon>
        <taxon>Bacillati</taxon>
        <taxon>Actinomycetota</taxon>
        <taxon>Actinomycetes</taxon>
        <taxon>Mycobacteriales</taxon>
        <taxon>Corynebacteriaceae</taxon>
        <taxon>Corynebacterium</taxon>
    </lineage>
</organism>
<comment type="domain">
    <text evidence="5">The PRC barrel domain binds ribosomal protein uS19.</text>
</comment>
<reference evidence="9" key="1">
    <citation type="submission" date="2020-08" db="EMBL/GenBank/DDBJ databases">
        <title>Sequencing the genomes of 1000 actinobacteria strains.</title>
        <authorList>
            <person name="Klenk H.-P."/>
        </authorList>
    </citation>
    <scope>NUCLEOTIDE SEQUENCE</scope>
    <source>
        <strain evidence="9">DSM 20582</strain>
    </source>
</reference>
<keyword evidence="2 5" id="KW-0690">Ribosome biogenesis</keyword>
<dbReference type="InterPro" id="IPR002676">
    <property type="entry name" value="RimM_N"/>
</dbReference>
<evidence type="ECO:0000256" key="2">
    <source>
        <dbReference type="ARBA" id="ARBA00022517"/>
    </source>
</evidence>
<dbReference type="Gene3D" id="2.30.30.240">
    <property type="entry name" value="PRC-barrel domain"/>
    <property type="match status" value="1"/>
</dbReference>
<keyword evidence="4 5" id="KW-0143">Chaperone</keyword>
<dbReference type="InterPro" id="IPR011961">
    <property type="entry name" value="RimM"/>
</dbReference>
<dbReference type="SUPFAM" id="SSF50447">
    <property type="entry name" value="Translation proteins"/>
    <property type="match status" value="1"/>
</dbReference>
<name>A0A8I0CPS4_9CORY</name>
<dbReference type="GO" id="GO:0005737">
    <property type="term" value="C:cytoplasm"/>
    <property type="evidence" value="ECO:0007669"/>
    <property type="project" value="UniProtKB-SubCell"/>
</dbReference>
<dbReference type="HAMAP" id="MF_00014">
    <property type="entry name" value="Ribosome_mat_RimM"/>
    <property type="match status" value="1"/>
</dbReference>
<dbReference type="GO" id="GO:0043022">
    <property type="term" value="F:ribosome binding"/>
    <property type="evidence" value="ECO:0007669"/>
    <property type="project" value="InterPro"/>
</dbReference>
<dbReference type="Proteomes" id="UP000612712">
    <property type="component" value="Unassembled WGS sequence"/>
</dbReference>
<evidence type="ECO:0000256" key="4">
    <source>
        <dbReference type="ARBA" id="ARBA00023186"/>
    </source>
</evidence>
<dbReference type="PANTHER" id="PTHR33692:SF1">
    <property type="entry name" value="RIBOSOME MATURATION FACTOR RIMM"/>
    <property type="match status" value="1"/>
</dbReference>
<dbReference type="Pfam" id="PF24986">
    <property type="entry name" value="PRC_RimM"/>
    <property type="match status" value="1"/>
</dbReference>
<evidence type="ECO:0000313" key="9">
    <source>
        <dbReference type="EMBL" id="MBB3116266.1"/>
    </source>
</evidence>
<dbReference type="Pfam" id="PF01782">
    <property type="entry name" value="RimM"/>
    <property type="match status" value="1"/>
</dbReference>
<dbReference type="GO" id="GO:0006364">
    <property type="term" value="P:rRNA processing"/>
    <property type="evidence" value="ECO:0007669"/>
    <property type="project" value="UniProtKB-UniRule"/>
</dbReference>
<dbReference type="InterPro" id="IPR056792">
    <property type="entry name" value="PRC_RimM"/>
</dbReference>
<accession>A0A8I0CPS4</accession>
<dbReference type="PANTHER" id="PTHR33692">
    <property type="entry name" value="RIBOSOME MATURATION FACTOR RIMM"/>
    <property type="match status" value="1"/>
</dbReference>
<gene>
    <name evidence="5" type="primary">rimM</name>
    <name evidence="9" type="ORF">FHU32_001501</name>
</gene>
<proteinExistence type="inferred from homology"/>
<evidence type="ECO:0000256" key="6">
    <source>
        <dbReference type="SAM" id="MobiDB-lite"/>
    </source>
</evidence>
<feature type="region of interest" description="Disordered" evidence="6">
    <location>
        <begin position="1"/>
        <end position="41"/>
    </location>
</feature>
<feature type="domain" description="Ribosome maturation factor RimM PRC barrel" evidence="8">
    <location>
        <begin position="135"/>
        <end position="227"/>
    </location>
</feature>
<evidence type="ECO:0000313" key="10">
    <source>
        <dbReference type="Proteomes" id="UP000612712"/>
    </source>
</evidence>
<comment type="subcellular location">
    <subcellularLocation>
        <location evidence="5">Cytoplasm</location>
    </subcellularLocation>
</comment>
<keyword evidence="1 5" id="KW-0963">Cytoplasm</keyword>
<evidence type="ECO:0000259" key="8">
    <source>
        <dbReference type="Pfam" id="PF24986"/>
    </source>
</evidence>
<comment type="similarity">
    <text evidence="5">Belongs to the RimM family.</text>
</comment>
<evidence type="ECO:0000256" key="5">
    <source>
        <dbReference type="HAMAP-Rule" id="MF_00014"/>
    </source>
</evidence>
<sequence length="231" mass="23654">MSAKDTRDTAATPATAPAGGDRGPGGPRTPGVGPGPAGPDAVQIGRVIKPHGVRGELVVDATTDDPEGRFAVGEILTGVQAGRTSTLTVTAVRPHQGRLLVTVAEVADRTAADTLRGMRFMAPPRETADDGFYDHELEGLRVLDCGQVDADTAAARAYEGQLPEPVDIGEVTGVVHGPAGTLLEVTVDDDADLPTAGTTVLVPFRHAVVPIVDVDNGAVVITPPAGLLELI</sequence>
<dbReference type="EMBL" id="JACHWT010000006">
    <property type="protein sequence ID" value="MBB3116266.1"/>
    <property type="molecule type" value="Genomic_DNA"/>
</dbReference>
<dbReference type="GO" id="GO:0042274">
    <property type="term" value="P:ribosomal small subunit biogenesis"/>
    <property type="evidence" value="ECO:0007669"/>
    <property type="project" value="UniProtKB-UniRule"/>
</dbReference>
<comment type="caution">
    <text evidence="9">The sequence shown here is derived from an EMBL/GenBank/DDBJ whole genome shotgun (WGS) entry which is preliminary data.</text>
</comment>
<protein>
    <recommendedName>
        <fullName evidence="5">Ribosome maturation factor RimM</fullName>
    </recommendedName>
</protein>
<dbReference type="SUPFAM" id="SSF50346">
    <property type="entry name" value="PRC-barrel domain"/>
    <property type="match status" value="1"/>
</dbReference>
<dbReference type="GO" id="GO:0005840">
    <property type="term" value="C:ribosome"/>
    <property type="evidence" value="ECO:0007669"/>
    <property type="project" value="InterPro"/>
</dbReference>
<feature type="compositionally biased region" description="Low complexity" evidence="6">
    <location>
        <begin position="9"/>
        <end position="19"/>
    </location>
</feature>
<feature type="compositionally biased region" description="Gly residues" evidence="6">
    <location>
        <begin position="20"/>
        <end position="35"/>
    </location>
</feature>
<dbReference type="InterPro" id="IPR009000">
    <property type="entry name" value="Transl_B-barrel_sf"/>
</dbReference>
<dbReference type="InterPro" id="IPR011033">
    <property type="entry name" value="PRC_barrel-like_sf"/>
</dbReference>
<dbReference type="Gene3D" id="2.40.30.60">
    <property type="entry name" value="RimM"/>
    <property type="match status" value="1"/>
</dbReference>
<comment type="function">
    <text evidence="5">An accessory protein needed during the final step in the assembly of 30S ribosomal subunit, possibly for assembly of the head region. Essential for efficient processing of 16S rRNA. May be needed both before and after RbfA during the maturation of 16S rRNA. It has affinity for free ribosomal 30S subunits but not for 70S ribosomes.</text>
</comment>
<feature type="domain" description="RimM N-terminal" evidence="7">
    <location>
        <begin position="43"/>
        <end position="123"/>
    </location>
</feature>
<evidence type="ECO:0000259" key="7">
    <source>
        <dbReference type="Pfam" id="PF01782"/>
    </source>
</evidence>
<dbReference type="InterPro" id="IPR036976">
    <property type="entry name" value="RimM_N_sf"/>
</dbReference>
<comment type="subunit">
    <text evidence="5">Binds ribosomal protein uS19.</text>
</comment>
<evidence type="ECO:0000256" key="3">
    <source>
        <dbReference type="ARBA" id="ARBA00022552"/>
    </source>
</evidence>
<evidence type="ECO:0000256" key="1">
    <source>
        <dbReference type="ARBA" id="ARBA00022490"/>
    </source>
</evidence>
<dbReference type="AlphaFoldDB" id="A0A8I0CPS4"/>
<keyword evidence="3 5" id="KW-0698">rRNA processing</keyword>